<protein>
    <submittedName>
        <fullName evidence="1">Uncharacterized protein</fullName>
    </submittedName>
</protein>
<sequence length="216" mass="22145">MQQVGSPAKVGEVQCAQAVGVVAGHAEPEVAKLRDMLSPSMEWQGPAASLFPGAANSVEAVGADEPSGGHADSRAITQQHVGLDGRALIGCVVDGGRGGEPVPLPAFLAVDEGFEVESIVGSREPVHDVQGLTGGLRMSDGEGDGAVTLGFVEAGNGLDGAAAGVAEDGVACRVHGEDLTIAAASSVEGQKVEPWAVYAVRFEFEPGRWHLRSNRW</sequence>
<keyword evidence="2" id="KW-1185">Reference proteome</keyword>
<dbReference type="Proteomes" id="UP000015106">
    <property type="component" value="Chromosome 2"/>
</dbReference>
<dbReference type="AlphaFoldDB" id="A0A8R7PL47"/>
<accession>A0A8R7PL47</accession>
<dbReference type="EnsemblPlants" id="TuG1812G0200005644.01.T01">
    <property type="protein sequence ID" value="TuG1812G0200005644.01.T01.cds451573"/>
    <property type="gene ID" value="TuG1812G0200005644.01"/>
</dbReference>
<reference evidence="1" key="2">
    <citation type="submission" date="2018-03" db="EMBL/GenBank/DDBJ databases">
        <title>The Triticum urartu genome reveals the dynamic nature of wheat genome evolution.</title>
        <authorList>
            <person name="Ling H."/>
            <person name="Ma B."/>
            <person name="Shi X."/>
            <person name="Liu H."/>
            <person name="Dong L."/>
            <person name="Sun H."/>
            <person name="Cao Y."/>
            <person name="Gao Q."/>
            <person name="Zheng S."/>
            <person name="Li Y."/>
            <person name="Yu Y."/>
            <person name="Du H."/>
            <person name="Qi M."/>
            <person name="Li Y."/>
            <person name="Yu H."/>
            <person name="Cui Y."/>
            <person name="Wang N."/>
            <person name="Chen C."/>
            <person name="Wu H."/>
            <person name="Zhao Y."/>
            <person name="Zhang J."/>
            <person name="Li Y."/>
            <person name="Zhou W."/>
            <person name="Zhang B."/>
            <person name="Hu W."/>
            <person name="Eijk M."/>
            <person name="Tang J."/>
            <person name="Witsenboer H."/>
            <person name="Zhao S."/>
            <person name="Li Z."/>
            <person name="Zhang A."/>
            <person name="Wang D."/>
            <person name="Liang C."/>
        </authorList>
    </citation>
    <scope>NUCLEOTIDE SEQUENCE [LARGE SCALE GENOMIC DNA]</scope>
    <source>
        <strain evidence="1">cv. G1812</strain>
    </source>
</reference>
<evidence type="ECO:0000313" key="1">
    <source>
        <dbReference type="EnsemblPlants" id="TuG1812G0200005644.01.T01.cds451573"/>
    </source>
</evidence>
<dbReference type="Gramene" id="TuG1812G0200005644.01.T01">
    <property type="protein sequence ID" value="TuG1812G0200005644.01.T01.cds451573"/>
    <property type="gene ID" value="TuG1812G0200005644.01"/>
</dbReference>
<evidence type="ECO:0000313" key="2">
    <source>
        <dbReference type="Proteomes" id="UP000015106"/>
    </source>
</evidence>
<organism evidence="1 2">
    <name type="scientific">Triticum urartu</name>
    <name type="common">Red wild einkorn</name>
    <name type="synonym">Crithodium urartu</name>
    <dbReference type="NCBI Taxonomy" id="4572"/>
    <lineage>
        <taxon>Eukaryota</taxon>
        <taxon>Viridiplantae</taxon>
        <taxon>Streptophyta</taxon>
        <taxon>Embryophyta</taxon>
        <taxon>Tracheophyta</taxon>
        <taxon>Spermatophyta</taxon>
        <taxon>Magnoliopsida</taxon>
        <taxon>Liliopsida</taxon>
        <taxon>Poales</taxon>
        <taxon>Poaceae</taxon>
        <taxon>BOP clade</taxon>
        <taxon>Pooideae</taxon>
        <taxon>Triticodae</taxon>
        <taxon>Triticeae</taxon>
        <taxon>Triticinae</taxon>
        <taxon>Triticum</taxon>
    </lineage>
</organism>
<proteinExistence type="predicted"/>
<reference evidence="1" key="3">
    <citation type="submission" date="2022-06" db="UniProtKB">
        <authorList>
            <consortium name="EnsemblPlants"/>
        </authorList>
    </citation>
    <scope>IDENTIFICATION</scope>
</reference>
<name>A0A8R7PL47_TRIUA</name>
<reference evidence="2" key="1">
    <citation type="journal article" date="2013" name="Nature">
        <title>Draft genome of the wheat A-genome progenitor Triticum urartu.</title>
        <authorList>
            <person name="Ling H.Q."/>
            <person name="Zhao S."/>
            <person name="Liu D."/>
            <person name="Wang J."/>
            <person name="Sun H."/>
            <person name="Zhang C."/>
            <person name="Fan H."/>
            <person name="Li D."/>
            <person name="Dong L."/>
            <person name="Tao Y."/>
            <person name="Gao C."/>
            <person name="Wu H."/>
            <person name="Li Y."/>
            <person name="Cui Y."/>
            <person name="Guo X."/>
            <person name="Zheng S."/>
            <person name="Wang B."/>
            <person name="Yu K."/>
            <person name="Liang Q."/>
            <person name="Yang W."/>
            <person name="Lou X."/>
            <person name="Chen J."/>
            <person name="Feng M."/>
            <person name="Jian J."/>
            <person name="Zhang X."/>
            <person name="Luo G."/>
            <person name="Jiang Y."/>
            <person name="Liu J."/>
            <person name="Wang Z."/>
            <person name="Sha Y."/>
            <person name="Zhang B."/>
            <person name="Wu H."/>
            <person name="Tang D."/>
            <person name="Shen Q."/>
            <person name="Xue P."/>
            <person name="Zou S."/>
            <person name="Wang X."/>
            <person name="Liu X."/>
            <person name="Wang F."/>
            <person name="Yang Y."/>
            <person name="An X."/>
            <person name="Dong Z."/>
            <person name="Zhang K."/>
            <person name="Zhang X."/>
            <person name="Luo M.C."/>
            <person name="Dvorak J."/>
            <person name="Tong Y."/>
            <person name="Wang J."/>
            <person name="Yang H."/>
            <person name="Li Z."/>
            <person name="Wang D."/>
            <person name="Zhang A."/>
            <person name="Wang J."/>
        </authorList>
    </citation>
    <scope>NUCLEOTIDE SEQUENCE</scope>
    <source>
        <strain evidence="2">cv. G1812</strain>
    </source>
</reference>